<name>A0ABM7ZFQ7_9BACT</name>
<gene>
    <name evidence="2" type="ORF">Abiwalacus_11050</name>
</gene>
<evidence type="ECO:0000256" key="1">
    <source>
        <dbReference type="SAM" id="SignalP"/>
    </source>
</evidence>
<proteinExistence type="predicted"/>
<dbReference type="Proteomes" id="UP001062263">
    <property type="component" value="Chromosome"/>
</dbReference>
<dbReference type="RefSeq" id="WP_215435642.1">
    <property type="nucleotide sequence ID" value="NZ_AP025943.1"/>
</dbReference>
<feature type="chain" id="PRO_5045277294" description="Alginate export domain-containing protein" evidence="1">
    <location>
        <begin position="23"/>
        <end position="431"/>
    </location>
</feature>
<dbReference type="EMBL" id="AP025943">
    <property type="protein sequence ID" value="BDL43531.1"/>
    <property type="molecule type" value="Genomic_DNA"/>
</dbReference>
<dbReference type="InterPro" id="IPR023614">
    <property type="entry name" value="Porin_dom_sf"/>
</dbReference>
<organism evidence="2 3">
    <name type="scientific">Akkermansia biwaensis</name>
    <dbReference type="NCBI Taxonomy" id="2946555"/>
    <lineage>
        <taxon>Bacteria</taxon>
        <taxon>Pseudomonadati</taxon>
        <taxon>Verrucomicrobiota</taxon>
        <taxon>Verrucomicrobiia</taxon>
        <taxon>Verrucomicrobiales</taxon>
        <taxon>Akkermansiaceae</taxon>
        <taxon>Akkermansia</taxon>
    </lineage>
</organism>
<protein>
    <recommendedName>
        <fullName evidence="4">Alginate export domain-containing protein</fullName>
    </recommendedName>
</protein>
<feature type="signal peptide" evidence="1">
    <location>
        <begin position="1"/>
        <end position="22"/>
    </location>
</feature>
<evidence type="ECO:0008006" key="4">
    <source>
        <dbReference type="Google" id="ProtNLM"/>
    </source>
</evidence>
<keyword evidence="1" id="KW-0732">Signal</keyword>
<sequence length="431" mass="48624">MCTRIFCFLLAGLVLGPVSAKADGSAWKASGPAGPGAAVKAPEHPAEDGLYARLKEMPYLYKNKDSEFLNQFKLLLTGQYQAAWVVPSGANKFRKGSGGHEDEWRRLQIGFEAVFLKNRLTLHSLTNMGETDGMYKLENGRWSRTKTDWSIFELYLKYKVNPSFFVRTGKITTKMMTEFRETASEIKTLERSDLVNQLGSISNWGVVLENPRQDVPVGWEAAVFLNDTSTSLAHEIQFNTEDSAFAKASVHMDARGFLPGEKSRVWLTYAHNFTHYAGRALPEDSYYSGLGARDVVTMDWVMSQGKFSMVTELMSGFRVVGDAYGENVYGLVLLPSYRFSPHLEGIFRYQLSHGRDAVKMFARYVPAVTTYPKWVSTMNSFYFGLNYYVFPKDPDMLKFMVGGEYTATSGARGGAKCFNGWTWFTAVRFHF</sequence>
<accession>A0ABM7ZFQ7</accession>
<evidence type="ECO:0000313" key="2">
    <source>
        <dbReference type="EMBL" id="BDL43531.1"/>
    </source>
</evidence>
<keyword evidence="3" id="KW-1185">Reference proteome</keyword>
<dbReference type="Gene3D" id="2.40.160.10">
    <property type="entry name" value="Porin"/>
    <property type="match status" value="1"/>
</dbReference>
<evidence type="ECO:0000313" key="3">
    <source>
        <dbReference type="Proteomes" id="UP001062263"/>
    </source>
</evidence>
<reference evidence="2" key="1">
    <citation type="submission" date="2022-06" db="EMBL/GenBank/DDBJ databases">
        <title>Akkermansia biwalacus sp. nov., an anaerobic mucin-degrading bacterium isolated from human intestine.</title>
        <authorList>
            <person name="Kobayashi Y."/>
            <person name="Inoue S."/>
            <person name="Kawahara T."/>
            <person name="Kohda N."/>
        </authorList>
    </citation>
    <scope>NUCLEOTIDE SEQUENCE</scope>
    <source>
        <strain evidence="2">WON2089</strain>
    </source>
</reference>